<name>A0A914HXD8_GLORO</name>
<feature type="compositionally biased region" description="Polar residues" evidence="1">
    <location>
        <begin position="287"/>
        <end position="300"/>
    </location>
</feature>
<evidence type="ECO:0000313" key="3">
    <source>
        <dbReference type="Proteomes" id="UP000887572"/>
    </source>
</evidence>
<keyword evidence="2" id="KW-0732">Signal</keyword>
<feature type="compositionally biased region" description="Acidic residues" evidence="1">
    <location>
        <begin position="143"/>
        <end position="155"/>
    </location>
</feature>
<reference evidence="4" key="1">
    <citation type="submission" date="2022-11" db="UniProtKB">
        <authorList>
            <consortium name="WormBaseParasite"/>
        </authorList>
    </citation>
    <scope>IDENTIFICATION</scope>
</reference>
<feature type="compositionally biased region" description="Basic residues" evidence="1">
    <location>
        <begin position="235"/>
        <end position="244"/>
    </location>
</feature>
<evidence type="ECO:0000313" key="4">
    <source>
        <dbReference type="WBParaSite" id="Gr19_v10_g5539.t1"/>
    </source>
</evidence>
<dbReference type="WBParaSite" id="Gr19_v10_g5539.t1">
    <property type="protein sequence ID" value="Gr19_v10_g5539.t1"/>
    <property type="gene ID" value="Gr19_v10_g5539"/>
</dbReference>
<feature type="region of interest" description="Disordered" evidence="1">
    <location>
        <begin position="323"/>
        <end position="455"/>
    </location>
</feature>
<feature type="compositionally biased region" description="Polar residues" evidence="1">
    <location>
        <begin position="130"/>
        <end position="142"/>
    </location>
</feature>
<dbReference type="Proteomes" id="UP000887572">
    <property type="component" value="Unplaced"/>
</dbReference>
<dbReference type="AlphaFoldDB" id="A0A914HXD8"/>
<feature type="compositionally biased region" description="Basic and acidic residues" evidence="1">
    <location>
        <begin position="29"/>
        <end position="53"/>
    </location>
</feature>
<keyword evidence="3" id="KW-1185">Reference proteome</keyword>
<feature type="compositionally biased region" description="Basic and acidic residues" evidence="1">
    <location>
        <begin position="355"/>
        <end position="364"/>
    </location>
</feature>
<feature type="region of interest" description="Disordered" evidence="1">
    <location>
        <begin position="25"/>
        <end position="310"/>
    </location>
</feature>
<organism evidence="3 4">
    <name type="scientific">Globodera rostochiensis</name>
    <name type="common">Golden nematode worm</name>
    <name type="synonym">Heterodera rostochiensis</name>
    <dbReference type="NCBI Taxonomy" id="31243"/>
    <lineage>
        <taxon>Eukaryota</taxon>
        <taxon>Metazoa</taxon>
        <taxon>Ecdysozoa</taxon>
        <taxon>Nematoda</taxon>
        <taxon>Chromadorea</taxon>
        <taxon>Rhabditida</taxon>
        <taxon>Tylenchina</taxon>
        <taxon>Tylenchomorpha</taxon>
        <taxon>Tylenchoidea</taxon>
        <taxon>Heteroderidae</taxon>
        <taxon>Heteroderinae</taxon>
        <taxon>Globodera</taxon>
    </lineage>
</organism>
<proteinExistence type="predicted"/>
<feature type="compositionally biased region" description="Basic and acidic residues" evidence="1">
    <location>
        <begin position="430"/>
        <end position="440"/>
    </location>
</feature>
<evidence type="ECO:0000256" key="2">
    <source>
        <dbReference type="SAM" id="SignalP"/>
    </source>
</evidence>
<feature type="signal peptide" evidence="2">
    <location>
        <begin position="1"/>
        <end position="20"/>
    </location>
</feature>
<protein>
    <submittedName>
        <fullName evidence="4">Uncharacterized protein</fullName>
    </submittedName>
</protein>
<feature type="compositionally biased region" description="Low complexity" evidence="1">
    <location>
        <begin position="389"/>
        <end position="406"/>
    </location>
</feature>
<feature type="compositionally biased region" description="Low complexity" evidence="1">
    <location>
        <begin position="221"/>
        <end position="230"/>
    </location>
</feature>
<feature type="compositionally biased region" description="Basic residues" evidence="1">
    <location>
        <begin position="323"/>
        <end position="334"/>
    </location>
</feature>
<evidence type="ECO:0000256" key="1">
    <source>
        <dbReference type="SAM" id="MobiDB-lite"/>
    </source>
</evidence>
<sequence length="455" mass="49654">MVRNLCLLLLTTHCLSGLIAVNAASDDELEKKEPANEEAHSSIDTEPKQEDQQKAASIDTEPKQEDQQKAASIDTESKQEDQQKAASIDTESKQEDQQKAAFPHPEVSTSTQKRQPKPLKSPNFEYNDAFPTSSSSAEGDNNSADEDYLATESEAESNGAESLVKSSSSSGEDSDEWFMNNVAPTKSKARKSSLALGPSKGPNKSGKKPNQPRGKTMITLSSSSSDSDQQQKGKATIRSKKGLAHKASIQQQKQGGPKVILPKATSQRKDKSAATSRSPSAGEKASGKQSTNSAEIGNSSRKGKGQIKSLSDAEIDEFIEKLKLKHNSKVKKNKQSSSDEDNKSKKEMKRKRKHSSSDEDNKSKKEMKRKRKHSSSDEDNTSKDDTESSDNSLNFNSSDDSLNVSSPEEKETPKKGKRTTQPQNKKQSAKKVESKSDKAGGTKATPTQKRQKKLH</sequence>
<feature type="chain" id="PRO_5036673511" evidence="2">
    <location>
        <begin position="21"/>
        <end position="455"/>
    </location>
</feature>
<accession>A0A914HXD8</accession>
<feature type="compositionally biased region" description="Basic and acidic residues" evidence="1">
    <location>
        <begin position="374"/>
        <end position="386"/>
    </location>
</feature>